<accession>A0A392PT44</accession>
<evidence type="ECO:0000313" key="2">
    <source>
        <dbReference type="Proteomes" id="UP000265520"/>
    </source>
</evidence>
<name>A0A392PT44_9FABA</name>
<keyword evidence="2" id="KW-1185">Reference proteome</keyword>
<sequence length="64" mass="7439">MFRLSNSVDLLDPNVGVLDAHTLDYRNNLAPIMEALRAIPQARRGNRARTEKQVRDYYDNHFIP</sequence>
<protein>
    <submittedName>
        <fullName evidence="1">Uncharacterized protein</fullName>
    </submittedName>
</protein>
<dbReference type="Proteomes" id="UP000265520">
    <property type="component" value="Unassembled WGS sequence"/>
</dbReference>
<evidence type="ECO:0000313" key="1">
    <source>
        <dbReference type="EMBL" id="MCI14105.1"/>
    </source>
</evidence>
<organism evidence="1 2">
    <name type="scientific">Trifolium medium</name>
    <dbReference type="NCBI Taxonomy" id="97028"/>
    <lineage>
        <taxon>Eukaryota</taxon>
        <taxon>Viridiplantae</taxon>
        <taxon>Streptophyta</taxon>
        <taxon>Embryophyta</taxon>
        <taxon>Tracheophyta</taxon>
        <taxon>Spermatophyta</taxon>
        <taxon>Magnoliopsida</taxon>
        <taxon>eudicotyledons</taxon>
        <taxon>Gunneridae</taxon>
        <taxon>Pentapetalae</taxon>
        <taxon>rosids</taxon>
        <taxon>fabids</taxon>
        <taxon>Fabales</taxon>
        <taxon>Fabaceae</taxon>
        <taxon>Papilionoideae</taxon>
        <taxon>50 kb inversion clade</taxon>
        <taxon>NPAAA clade</taxon>
        <taxon>Hologalegina</taxon>
        <taxon>IRL clade</taxon>
        <taxon>Trifolieae</taxon>
        <taxon>Trifolium</taxon>
    </lineage>
</organism>
<dbReference type="AlphaFoldDB" id="A0A392PT44"/>
<feature type="non-terminal residue" evidence="1">
    <location>
        <position position="64"/>
    </location>
</feature>
<dbReference type="EMBL" id="LXQA010091023">
    <property type="protein sequence ID" value="MCI14105.1"/>
    <property type="molecule type" value="Genomic_DNA"/>
</dbReference>
<proteinExistence type="predicted"/>
<comment type="caution">
    <text evidence="1">The sequence shown here is derived from an EMBL/GenBank/DDBJ whole genome shotgun (WGS) entry which is preliminary data.</text>
</comment>
<reference evidence="1 2" key="1">
    <citation type="journal article" date="2018" name="Front. Plant Sci.">
        <title>Red Clover (Trifolium pratense) and Zigzag Clover (T. medium) - A Picture of Genomic Similarities and Differences.</title>
        <authorList>
            <person name="Dluhosova J."/>
            <person name="Istvanek J."/>
            <person name="Nedelnik J."/>
            <person name="Repkova J."/>
        </authorList>
    </citation>
    <scope>NUCLEOTIDE SEQUENCE [LARGE SCALE GENOMIC DNA]</scope>
    <source>
        <strain evidence="2">cv. 10/8</strain>
        <tissue evidence="1">Leaf</tissue>
    </source>
</reference>